<comment type="caution">
    <text evidence="9">The sequence shown here is derived from an EMBL/GenBank/DDBJ whole genome shotgun (WGS) entry which is preliminary data.</text>
</comment>
<keyword evidence="2" id="KW-0611">Plant defense</keyword>
<organism evidence="9 10">
    <name type="scientific">Actinidia chinensis var. chinensis</name>
    <name type="common">Chinese soft-hair kiwi</name>
    <dbReference type="NCBI Taxonomy" id="1590841"/>
    <lineage>
        <taxon>Eukaryota</taxon>
        <taxon>Viridiplantae</taxon>
        <taxon>Streptophyta</taxon>
        <taxon>Embryophyta</taxon>
        <taxon>Tracheophyta</taxon>
        <taxon>Spermatophyta</taxon>
        <taxon>Magnoliopsida</taxon>
        <taxon>eudicotyledons</taxon>
        <taxon>Gunneridae</taxon>
        <taxon>Pentapetalae</taxon>
        <taxon>asterids</taxon>
        <taxon>Ericales</taxon>
        <taxon>Actinidiaceae</taxon>
        <taxon>Actinidia</taxon>
    </lineage>
</organism>
<proteinExistence type="predicted"/>
<dbReference type="SMART" id="SM00380">
    <property type="entry name" value="AP2"/>
    <property type="match status" value="1"/>
</dbReference>
<evidence type="ECO:0000259" key="8">
    <source>
        <dbReference type="PROSITE" id="PS51032"/>
    </source>
</evidence>
<keyword evidence="4" id="KW-0238">DNA-binding</keyword>
<evidence type="ECO:0000256" key="4">
    <source>
        <dbReference type="ARBA" id="ARBA00023125"/>
    </source>
</evidence>
<evidence type="ECO:0000256" key="1">
    <source>
        <dbReference type="ARBA" id="ARBA00004123"/>
    </source>
</evidence>
<dbReference type="PANTHER" id="PTHR31190">
    <property type="entry name" value="DNA-BINDING DOMAIN"/>
    <property type="match status" value="1"/>
</dbReference>
<dbReference type="GO" id="GO:0003700">
    <property type="term" value="F:DNA-binding transcription factor activity"/>
    <property type="evidence" value="ECO:0007669"/>
    <property type="project" value="InterPro"/>
</dbReference>
<dbReference type="GO" id="GO:0006952">
    <property type="term" value="P:defense response"/>
    <property type="evidence" value="ECO:0007669"/>
    <property type="project" value="UniProtKB-KW"/>
</dbReference>
<dbReference type="FunFam" id="3.30.730.10:FF:000001">
    <property type="entry name" value="Ethylene-responsive transcription factor 2"/>
    <property type="match status" value="1"/>
</dbReference>
<dbReference type="PRINTS" id="PR00367">
    <property type="entry name" value="ETHRSPELEMNT"/>
</dbReference>
<dbReference type="GO" id="GO:0005634">
    <property type="term" value="C:nucleus"/>
    <property type="evidence" value="ECO:0007669"/>
    <property type="project" value="UniProtKB-SubCell"/>
</dbReference>
<evidence type="ECO:0000256" key="3">
    <source>
        <dbReference type="ARBA" id="ARBA00023015"/>
    </source>
</evidence>
<comment type="subcellular location">
    <subcellularLocation>
        <location evidence="1">Nucleus</location>
    </subcellularLocation>
</comment>
<dbReference type="FunCoup" id="A0A2R6PWA8">
    <property type="interactions" value="115"/>
</dbReference>
<feature type="region of interest" description="Disordered" evidence="7">
    <location>
        <begin position="41"/>
        <end position="77"/>
    </location>
</feature>
<dbReference type="OrthoDB" id="1932767at2759"/>
<reference evidence="9 10" key="1">
    <citation type="submission" date="2017-07" db="EMBL/GenBank/DDBJ databases">
        <title>An improved, manually edited Actinidia chinensis var. chinensis (kiwifruit) genome highlights the challenges associated with draft genomes and gene prediction in plants.</title>
        <authorList>
            <person name="Pilkington S."/>
            <person name="Crowhurst R."/>
            <person name="Hilario E."/>
            <person name="Nardozza S."/>
            <person name="Fraser L."/>
            <person name="Peng Y."/>
            <person name="Gunaseelan K."/>
            <person name="Simpson R."/>
            <person name="Tahir J."/>
            <person name="Deroles S."/>
            <person name="Templeton K."/>
            <person name="Luo Z."/>
            <person name="Davy M."/>
            <person name="Cheng C."/>
            <person name="Mcneilage M."/>
            <person name="Scaglione D."/>
            <person name="Liu Y."/>
            <person name="Zhang Q."/>
            <person name="Datson P."/>
            <person name="De Silva N."/>
            <person name="Gardiner S."/>
            <person name="Bassett H."/>
            <person name="Chagne D."/>
            <person name="Mccallum J."/>
            <person name="Dzierzon H."/>
            <person name="Deng C."/>
            <person name="Wang Y.-Y."/>
            <person name="Barron N."/>
            <person name="Manako K."/>
            <person name="Bowen J."/>
            <person name="Foster T."/>
            <person name="Erridge Z."/>
            <person name="Tiffin H."/>
            <person name="Waite C."/>
            <person name="Davies K."/>
            <person name="Grierson E."/>
            <person name="Laing W."/>
            <person name="Kirk R."/>
            <person name="Chen X."/>
            <person name="Wood M."/>
            <person name="Montefiori M."/>
            <person name="Brummell D."/>
            <person name="Schwinn K."/>
            <person name="Catanach A."/>
            <person name="Fullerton C."/>
            <person name="Li D."/>
            <person name="Meiyalaghan S."/>
            <person name="Nieuwenhuizen N."/>
            <person name="Read N."/>
            <person name="Prakash R."/>
            <person name="Hunter D."/>
            <person name="Zhang H."/>
            <person name="Mckenzie M."/>
            <person name="Knabel M."/>
            <person name="Harris A."/>
            <person name="Allan A."/>
            <person name="Chen A."/>
            <person name="Janssen B."/>
            <person name="Plunkett B."/>
            <person name="Dwamena C."/>
            <person name="Voogd C."/>
            <person name="Leif D."/>
            <person name="Lafferty D."/>
            <person name="Souleyre E."/>
            <person name="Varkonyi-Gasic E."/>
            <person name="Gambi F."/>
            <person name="Hanley J."/>
            <person name="Yao J.-L."/>
            <person name="Cheung J."/>
            <person name="David K."/>
            <person name="Warren B."/>
            <person name="Marsh K."/>
            <person name="Snowden K."/>
            <person name="Lin-Wang K."/>
            <person name="Brian L."/>
            <person name="Martinez-Sanchez M."/>
            <person name="Wang M."/>
            <person name="Ileperuma N."/>
            <person name="Macnee N."/>
            <person name="Campin R."/>
            <person name="Mcatee P."/>
            <person name="Drummond R."/>
            <person name="Espley R."/>
            <person name="Ireland H."/>
            <person name="Wu R."/>
            <person name="Atkinson R."/>
            <person name="Karunairetnam S."/>
            <person name="Bulley S."/>
            <person name="Chunkath S."/>
            <person name="Hanley Z."/>
            <person name="Storey R."/>
            <person name="Thrimawithana A."/>
            <person name="Thomson S."/>
            <person name="David C."/>
            <person name="Testolin R."/>
        </authorList>
    </citation>
    <scope>NUCLEOTIDE SEQUENCE [LARGE SCALE GENOMIC DNA]</scope>
    <source>
        <strain evidence="10">cv. Red5</strain>
        <tissue evidence="9">Young leaf</tissue>
    </source>
</reference>
<dbReference type="InterPro" id="IPR044808">
    <property type="entry name" value="ERF_plant"/>
</dbReference>
<evidence type="ECO:0000256" key="6">
    <source>
        <dbReference type="ARBA" id="ARBA00023242"/>
    </source>
</evidence>
<dbReference type="CDD" id="cd00018">
    <property type="entry name" value="AP2"/>
    <property type="match status" value="1"/>
</dbReference>
<evidence type="ECO:0000256" key="2">
    <source>
        <dbReference type="ARBA" id="ARBA00022821"/>
    </source>
</evidence>
<dbReference type="Gramene" id="PSR98004">
    <property type="protein sequence ID" value="PSR98004"/>
    <property type="gene ID" value="CEY00_Acc24592"/>
</dbReference>
<dbReference type="InterPro" id="IPR001471">
    <property type="entry name" value="AP2/ERF_dom"/>
</dbReference>
<protein>
    <submittedName>
        <fullName evidence="9">Ethylene-responsive transcription factor RAP2-3 like</fullName>
    </submittedName>
</protein>
<keyword evidence="10" id="KW-1185">Reference proteome</keyword>
<sequence>MCGGAIISDFVPNYCSRKLTTRALWSELDPFSDFSGLHHHGIENRSNKSNNKTASPNPKQINKGTSERARKNKYRGIRQRPWGKWAAEIRDPQKGVRVWLGTYNSAEEAAHAYDAAATRIRGGKAKLNFPPQPQPAKKRCVVPESTRVTQLPTESTQFAYYPDPVADDGAEFEERISDLESFLGLDSEPTQFRGLGVPDSVDLWMFDDLPVTHLLN</sequence>
<feature type="compositionally biased region" description="Polar residues" evidence="7">
    <location>
        <begin position="47"/>
        <end position="64"/>
    </location>
</feature>
<evidence type="ECO:0000256" key="7">
    <source>
        <dbReference type="SAM" id="MobiDB-lite"/>
    </source>
</evidence>
<dbReference type="InterPro" id="IPR016177">
    <property type="entry name" value="DNA-bd_dom_sf"/>
</dbReference>
<feature type="domain" description="AP2/ERF" evidence="8">
    <location>
        <begin position="73"/>
        <end position="130"/>
    </location>
</feature>
<dbReference type="SUPFAM" id="SSF54171">
    <property type="entry name" value="DNA-binding domain"/>
    <property type="match status" value="1"/>
</dbReference>
<dbReference type="InterPro" id="IPR036955">
    <property type="entry name" value="AP2/ERF_dom_sf"/>
</dbReference>
<keyword evidence="6" id="KW-0539">Nucleus</keyword>
<dbReference type="Gene3D" id="3.30.730.10">
    <property type="entry name" value="AP2/ERF domain"/>
    <property type="match status" value="1"/>
</dbReference>
<evidence type="ECO:0000313" key="10">
    <source>
        <dbReference type="Proteomes" id="UP000241394"/>
    </source>
</evidence>
<dbReference type="GO" id="GO:0003677">
    <property type="term" value="F:DNA binding"/>
    <property type="evidence" value="ECO:0007669"/>
    <property type="project" value="UniProtKB-KW"/>
</dbReference>
<dbReference type="OMA" id="VAPKYDR"/>
<dbReference type="EMBL" id="NKQK01000022">
    <property type="protein sequence ID" value="PSR98004.1"/>
    <property type="molecule type" value="Genomic_DNA"/>
</dbReference>
<reference evidence="10" key="2">
    <citation type="journal article" date="2018" name="BMC Genomics">
        <title>A manually annotated Actinidia chinensis var. chinensis (kiwifruit) genome highlights the challenges associated with draft genomes and gene prediction in plants.</title>
        <authorList>
            <person name="Pilkington S.M."/>
            <person name="Crowhurst R."/>
            <person name="Hilario E."/>
            <person name="Nardozza S."/>
            <person name="Fraser L."/>
            <person name="Peng Y."/>
            <person name="Gunaseelan K."/>
            <person name="Simpson R."/>
            <person name="Tahir J."/>
            <person name="Deroles S.C."/>
            <person name="Templeton K."/>
            <person name="Luo Z."/>
            <person name="Davy M."/>
            <person name="Cheng C."/>
            <person name="McNeilage M."/>
            <person name="Scaglione D."/>
            <person name="Liu Y."/>
            <person name="Zhang Q."/>
            <person name="Datson P."/>
            <person name="De Silva N."/>
            <person name="Gardiner S.E."/>
            <person name="Bassett H."/>
            <person name="Chagne D."/>
            <person name="McCallum J."/>
            <person name="Dzierzon H."/>
            <person name="Deng C."/>
            <person name="Wang Y.Y."/>
            <person name="Barron L."/>
            <person name="Manako K."/>
            <person name="Bowen J."/>
            <person name="Foster T.M."/>
            <person name="Erridge Z.A."/>
            <person name="Tiffin H."/>
            <person name="Waite C.N."/>
            <person name="Davies K.M."/>
            <person name="Grierson E.P."/>
            <person name="Laing W.A."/>
            <person name="Kirk R."/>
            <person name="Chen X."/>
            <person name="Wood M."/>
            <person name="Montefiori M."/>
            <person name="Brummell D.A."/>
            <person name="Schwinn K.E."/>
            <person name="Catanach A."/>
            <person name="Fullerton C."/>
            <person name="Li D."/>
            <person name="Meiyalaghan S."/>
            <person name="Nieuwenhuizen N."/>
            <person name="Read N."/>
            <person name="Prakash R."/>
            <person name="Hunter D."/>
            <person name="Zhang H."/>
            <person name="McKenzie M."/>
            <person name="Knabel M."/>
            <person name="Harris A."/>
            <person name="Allan A.C."/>
            <person name="Gleave A."/>
            <person name="Chen A."/>
            <person name="Janssen B.J."/>
            <person name="Plunkett B."/>
            <person name="Ampomah-Dwamena C."/>
            <person name="Voogd C."/>
            <person name="Leif D."/>
            <person name="Lafferty D."/>
            <person name="Souleyre E.J.F."/>
            <person name="Varkonyi-Gasic E."/>
            <person name="Gambi F."/>
            <person name="Hanley J."/>
            <person name="Yao J.L."/>
            <person name="Cheung J."/>
            <person name="David K.M."/>
            <person name="Warren B."/>
            <person name="Marsh K."/>
            <person name="Snowden K.C."/>
            <person name="Lin-Wang K."/>
            <person name="Brian L."/>
            <person name="Martinez-Sanchez M."/>
            <person name="Wang M."/>
            <person name="Ileperuma N."/>
            <person name="Macnee N."/>
            <person name="Campin R."/>
            <person name="McAtee P."/>
            <person name="Drummond R.S.M."/>
            <person name="Espley R.V."/>
            <person name="Ireland H.S."/>
            <person name="Wu R."/>
            <person name="Atkinson R.G."/>
            <person name="Karunairetnam S."/>
            <person name="Bulley S."/>
            <person name="Chunkath S."/>
            <person name="Hanley Z."/>
            <person name="Storey R."/>
            <person name="Thrimawithana A.H."/>
            <person name="Thomson S."/>
            <person name="David C."/>
            <person name="Testolin R."/>
            <person name="Huang H."/>
            <person name="Hellens R.P."/>
            <person name="Schaffer R.J."/>
        </authorList>
    </citation>
    <scope>NUCLEOTIDE SEQUENCE [LARGE SCALE GENOMIC DNA]</scope>
    <source>
        <strain evidence="10">cv. Red5</strain>
    </source>
</reference>
<accession>A0A2R6PWA8</accession>
<dbReference type="PROSITE" id="PS51032">
    <property type="entry name" value="AP2_ERF"/>
    <property type="match status" value="1"/>
</dbReference>
<evidence type="ECO:0000256" key="5">
    <source>
        <dbReference type="ARBA" id="ARBA00023163"/>
    </source>
</evidence>
<dbReference type="PANTHER" id="PTHR31190:SF142">
    <property type="entry name" value="ETHYLENE-RESPONSIVE TRANSCRIPTION FACTOR RAP2-3"/>
    <property type="match status" value="1"/>
</dbReference>
<dbReference type="Proteomes" id="UP000241394">
    <property type="component" value="Chromosome LG22"/>
</dbReference>
<dbReference type="STRING" id="1590841.A0A2R6PWA8"/>
<evidence type="ECO:0000313" key="9">
    <source>
        <dbReference type="EMBL" id="PSR98004.1"/>
    </source>
</evidence>
<dbReference type="GO" id="GO:0009873">
    <property type="term" value="P:ethylene-activated signaling pathway"/>
    <property type="evidence" value="ECO:0007669"/>
    <property type="project" value="InterPro"/>
</dbReference>
<gene>
    <name evidence="9" type="ORF">CEY00_Acc24592</name>
</gene>
<name>A0A2R6PWA8_ACTCC</name>
<keyword evidence="3" id="KW-0805">Transcription regulation</keyword>
<dbReference type="InParanoid" id="A0A2R6PWA8"/>
<dbReference type="Pfam" id="PF00847">
    <property type="entry name" value="AP2"/>
    <property type="match status" value="1"/>
</dbReference>
<dbReference type="AlphaFoldDB" id="A0A2R6PWA8"/>
<keyword evidence="5" id="KW-0804">Transcription</keyword>